<dbReference type="InterPro" id="IPR050216">
    <property type="entry name" value="LRR_domain-containing"/>
</dbReference>
<dbReference type="InterPro" id="IPR036872">
    <property type="entry name" value="CH_dom_sf"/>
</dbReference>
<dbReference type="AlphaFoldDB" id="A0A674A8A0"/>
<keyword evidence="4" id="KW-0472">Membrane</keyword>
<dbReference type="InterPro" id="IPR001715">
    <property type="entry name" value="CH_dom"/>
</dbReference>
<evidence type="ECO:0000313" key="7">
    <source>
        <dbReference type="Proteomes" id="UP000472277"/>
    </source>
</evidence>
<keyword evidence="7" id="KW-1185">Reference proteome</keyword>
<feature type="transmembrane region" description="Helical" evidence="4">
    <location>
        <begin position="714"/>
        <end position="735"/>
    </location>
</feature>
<keyword evidence="2" id="KW-0677">Repeat</keyword>
<dbReference type="Ensembl" id="ENSSTUT00000058046.1">
    <property type="protein sequence ID" value="ENSSTUP00000055488.1"/>
    <property type="gene ID" value="ENSSTUG00000023416.1"/>
</dbReference>
<feature type="domain" description="Calponin-homology (CH)" evidence="5">
    <location>
        <begin position="589"/>
        <end position="702"/>
    </location>
</feature>
<feature type="region of interest" description="Disordered" evidence="3">
    <location>
        <begin position="500"/>
        <end position="549"/>
    </location>
</feature>
<dbReference type="InterPro" id="IPR001611">
    <property type="entry name" value="Leu-rich_rpt"/>
</dbReference>
<dbReference type="Pfam" id="PF00307">
    <property type="entry name" value="CH"/>
    <property type="match status" value="1"/>
</dbReference>
<reference evidence="6" key="2">
    <citation type="submission" date="2025-09" db="UniProtKB">
        <authorList>
            <consortium name="Ensembl"/>
        </authorList>
    </citation>
    <scope>IDENTIFICATION</scope>
</reference>
<dbReference type="GO" id="GO:0005737">
    <property type="term" value="C:cytoplasm"/>
    <property type="evidence" value="ECO:0007669"/>
    <property type="project" value="TreeGrafter"/>
</dbReference>
<feature type="region of interest" description="Disordered" evidence="3">
    <location>
        <begin position="563"/>
        <end position="589"/>
    </location>
</feature>
<dbReference type="GeneTree" id="ENSGT00940000158330"/>
<organism evidence="6 7">
    <name type="scientific">Salmo trutta</name>
    <name type="common">Brown trout</name>
    <dbReference type="NCBI Taxonomy" id="8032"/>
    <lineage>
        <taxon>Eukaryota</taxon>
        <taxon>Metazoa</taxon>
        <taxon>Chordata</taxon>
        <taxon>Craniata</taxon>
        <taxon>Vertebrata</taxon>
        <taxon>Euteleostomi</taxon>
        <taxon>Actinopterygii</taxon>
        <taxon>Neopterygii</taxon>
        <taxon>Teleostei</taxon>
        <taxon>Protacanthopterygii</taxon>
        <taxon>Salmoniformes</taxon>
        <taxon>Salmonidae</taxon>
        <taxon>Salmoninae</taxon>
        <taxon>Salmo</taxon>
    </lineage>
</organism>
<feature type="compositionally biased region" description="Basic and acidic residues" evidence="3">
    <location>
        <begin position="335"/>
        <end position="351"/>
    </location>
</feature>
<dbReference type="Gene3D" id="3.80.10.10">
    <property type="entry name" value="Ribonuclease Inhibitor"/>
    <property type="match status" value="1"/>
</dbReference>
<dbReference type="InterPro" id="IPR003591">
    <property type="entry name" value="Leu-rich_rpt_typical-subtyp"/>
</dbReference>
<dbReference type="SMART" id="SM00033">
    <property type="entry name" value="CH"/>
    <property type="match status" value="1"/>
</dbReference>
<accession>A0A674A8A0</accession>
<name>A0A674A8A0_SALTR</name>
<keyword evidence="1" id="KW-0433">Leucine-rich repeat</keyword>
<dbReference type="Pfam" id="PF13855">
    <property type="entry name" value="LRR_8"/>
    <property type="match status" value="2"/>
</dbReference>
<evidence type="ECO:0000256" key="4">
    <source>
        <dbReference type="SAM" id="Phobius"/>
    </source>
</evidence>
<evidence type="ECO:0000313" key="6">
    <source>
        <dbReference type="Ensembl" id="ENSSTUP00000055488.1"/>
    </source>
</evidence>
<feature type="compositionally biased region" description="Polar residues" evidence="3">
    <location>
        <begin position="431"/>
        <end position="449"/>
    </location>
</feature>
<dbReference type="PANTHER" id="PTHR48051">
    <property type="match status" value="1"/>
</dbReference>
<evidence type="ECO:0000256" key="1">
    <source>
        <dbReference type="ARBA" id="ARBA00022614"/>
    </source>
</evidence>
<dbReference type="Proteomes" id="UP000472277">
    <property type="component" value="Chromosome 26"/>
</dbReference>
<feature type="compositionally biased region" description="Polar residues" evidence="3">
    <location>
        <begin position="503"/>
        <end position="516"/>
    </location>
</feature>
<dbReference type="PROSITE" id="PS51450">
    <property type="entry name" value="LRR"/>
    <property type="match status" value="1"/>
</dbReference>
<gene>
    <name evidence="6" type="primary">LOC115162869</name>
</gene>
<feature type="region of interest" description="Disordered" evidence="3">
    <location>
        <begin position="312"/>
        <end position="368"/>
    </location>
</feature>
<feature type="compositionally biased region" description="Polar residues" evidence="3">
    <location>
        <begin position="524"/>
        <end position="535"/>
    </location>
</feature>
<sequence>MAASVLLSAENTGPTFAVGNSGVVGAPGNGVGAPGPASWNRSLDRALDEASATGCLNLSGRKLKEFPRSVANHDLTDTTRADLSRNRLPELPVEVCMFVSLEHLNLYQNCLRSLPESLLNLQALTYLNISRNQLSTLPSPVCSLPLKVLIACNNKLVSLPEELGQLLQLTELDVSCNEIQTLPPQVGRLDSLRDLNIRRNHLAHLPPELSELPLVRLDFSCNKVTSIPVCYRNLRHLQSIVLDNNPLQNPPAQICIKGMIHIFKYLNNEASKTTPELPDYDRRPLPFGSCVEELYPGRPYGALDSGFNSVDSGDKRWSGNEPTDELSDLPLRVAEITKEQRQRREREEHRTSGSHPVTNGTLEGELGQIDFIDSCTGEEEEEGRRGEVAETISLSSQFMAYIERRITGESSPVKSNSSRDSRTDDPRRHNSLQNRTVHDPTSSASHNQRGSGAGVGAGLSGAPGGGVERVRRMAQLAALRYEEERQKSRTVQRDAVMTYVKQKVSQSPTKLSPTENEQGEDRSSSLSPTALQSPSYPGPVTPPSCWGHAQRPDSFLFRLSQKEEQRRGDGAAPRPEPEEVTPTQPQGPMGEEAALVEQLRKNIESRLKVSLPSDLGAALTDGVVLCHLANHVRPRSVPSIHVPSPAVPKLTMAKCRRNVENFLEACRRIGVPQERLCTVEEVLDSRGGCVYGTLGVLLSMAPPPLLMPSPPAQLAGFALFYLSIMSVLCALYCHLVPHL</sequence>
<dbReference type="SMART" id="SM00369">
    <property type="entry name" value="LRR_TYP"/>
    <property type="match status" value="5"/>
</dbReference>
<dbReference type="PROSITE" id="PS50021">
    <property type="entry name" value="CH"/>
    <property type="match status" value="1"/>
</dbReference>
<proteinExistence type="predicted"/>
<dbReference type="Gene3D" id="1.10.418.10">
    <property type="entry name" value="Calponin-like domain"/>
    <property type="match status" value="1"/>
</dbReference>
<reference evidence="6" key="1">
    <citation type="submission" date="2025-08" db="UniProtKB">
        <authorList>
            <consortium name="Ensembl"/>
        </authorList>
    </citation>
    <scope>IDENTIFICATION</scope>
</reference>
<dbReference type="SUPFAM" id="SSF52058">
    <property type="entry name" value="L domain-like"/>
    <property type="match status" value="1"/>
</dbReference>
<dbReference type="PANTHER" id="PTHR48051:SF44">
    <property type="entry name" value="LEUCINE RICH REPEATS AND CALPONIN HOMOLOGY DOMAIN CONTAINING 3"/>
    <property type="match status" value="1"/>
</dbReference>
<dbReference type="SMART" id="SM00364">
    <property type="entry name" value="LRR_BAC"/>
    <property type="match status" value="5"/>
</dbReference>
<feature type="region of interest" description="Disordered" evidence="3">
    <location>
        <begin position="405"/>
        <end position="466"/>
    </location>
</feature>
<evidence type="ECO:0000256" key="3">
    <source>
        <dbReference type="SAM" id="MobiDB-lite"/>
    </source>
</evidence>
<evidence type="ECO:0000256" key="2">
    <source>
        <dbReference type="ARBA" id="ARBA00022737"/>
    </source>
</evidence>
<protein>
    <submittedName>
        <fullName evidence="6">Leucine-rich repeats and calponin homology (CH) domain containing 3</fullName>
    </submittedName>
</protein>
<keyword evidence="4" id="KW-0812">Transmembrane</keyword>
<evidence type="ECO:0000259" key="5">
    <source>
        <dbReference type="PROSITE" id="PS50021"/>
    </source>
</evidence>
<dbReference type="SUPFAM" id="SSF47576">
    <property type="entry name" value="Calponin-homology domain, CH-domain"/>
    <property type="match status" value="1"/>
</dbReference>
<feature type="compositionally biased region" description="Basic and acidic residues" evidence="3">
    <location>
        <begin position="417"/>
        <end position="428"/>
    </location>
</feature>
<dbReference type="InterPro" id="IPR032675">
    <property type="entry name" value="LRR_dom_sf"/>
</dbReference>
<feature type="compositionally biased region" description="Gly residues" evidence="3">
    <location>
        <begin position="451"/>
        <end position="466"/>
    </location>
</feature>
<dbReference type="FunFam" id="3.80.10.10:FF:000007">
    <property type="entry name" value="Leucine-rich repeat and calponin homology domain-containing protein 1 isoform 3"/>
    <property type="match status" value="1"/>
</dbReference>
<keyword evidence="4" id="KW-1133">Transmembrane helix</keyword>